<feature type="region of interest" description="Disordered" evidence="1">
    <location>
        <begin position="515"/>
        <end position="560"/>
    </location>
</feature>
<keyword evidence="3" id="KW-1185">Reference proteome</keyword>
<proteinExistence type="predicted"/>
<dbReference type="InterPro" id="IPR011009">
    <property type="entry name" value="Kinase-like_dom_sf"/>
</dbReference>
<organism evidence="2 3">
    <name type="scientific">Schizophyllum amplum</name>
    <dbReference type="NCBI Taxonomy" id="97359"/>
    <lineage>
        <taxon>Eukaryota</taxon>
        <taxon>Fungi</taxon>
        <taxon>Dikarya</taxon>
        <taxon>Basidiomycota</taxon>
        <taxon>Agaricomycotina</taxon>
        <taxon>Agaricomycetes</taxon>
        <taxon>Agaricomycetidae</taxon>
        <taxon>Agaricales</taxon>
        <taxon>Schizophyllaceae</taxon>
        <taxon>Schizophyllum</taxon>
    </lineage>
</organism>
<comment type="caution">
    <text evidence="2">The sequence shown here is derived from an EMBL/GenBank/DDBJ whole genome shotgun (WGS) entry which is preliminary data.</text>
</comment>
<evidence type="ECO:0000313" key="3">
    <source>
        <dbReference type="Proteomes" id="UP000320762"/>
    </source>
</evidence>
<evidence type="ECO:0000313" key="2">
    <source>
        <dbReference type="EMBL" id="TRM64177.1"/>
    </source>
</evidence>
<accession>A0A550CH99</accession>
<reference evidence="2 3" key="1">
    <citation type="journal article" date="2019" name="New Phytol.">
        <title>Comparative genomics reveals unique wood-decay strategies and fruiting body development in the Schizophyllaceae.</title>
        <authorList>
            <person name="Almasi E."/>
            <person name="Sahu N."/>
            <person name="Krizsan K."/>
            <person name="Balint B."/>
            <person name="Kovacs G.M."/>
            <person name="Kiss B."/>
            <person name="Cseklye J."/>
            <person name="Drula E."/>
            <person name="Henrissat B."/>
            <person name="Nagy I."/>
            <person name="Chovatia M."/>
            <person name="Adam C."/>
            <person name="LaButti K."/>
            <person name="Lipzen A."/>
            <person name="Riley R."/>
            <person name="Grigoriev I.V."/>
            <person name="Nagy L.G."/>
        </authorList>
    </citation>
    <scope>NUCLEOTIDE SEQUENCE [LARGE SCALE GENOMIC DNA]</scope>
    <source>
        <strain evidence="2 3">NL-1724</strain>
    </source>
</reference>
<feature type="compositionally biased region" description="Pro residues" evidence="1">
    <location>
        <begin position="374"/>
        <end position="388"/>
    </location>
</feature>
<feature type="compositionally biased region" description="Basic and acidic residues" evidence="1">
    <location>
        <begin position="551"/>
        <end position="560"/>
    </location>
</feature>
<gene>
    <name evidence="2" type="ORF">BD626DRAFT_583338</name>
</gene>
<protein>
    <submittedName>
        <fullName evidence="2">Uncharacterized protein</fullName>
    </submittedName>
</protein>
<feature type="region of interest" description="Disordered" evidence="1">
    <location>
        <begin position="367"/>
        <end position="478"/>
    </location>
</feature>
<dbReference type="Proteomes" id="UP000320762">
    <property type="component" value="Unassembled WGS sequence"/>
</dbReference>
<feature type="compositionally biased region" description="Low complexity" evidence="1">
    <location>
        <begin position="430"/>
        <end position="477"/>
    </location>
</feature>
<sequence>MSSSAMPWAFVTSTVDKFSSFYRALSAPHTPTPQPAPALLPIPNGFGNANGTSTHTFVQNPPSAPMTHRSSQHPLDGRLYEPMGRWAFMKGKPLMQPMMLCPLKTSDMYMTSIYAARIASHNVKFLVKTWFRDKEWTGFFSEMYLYKTQLRPLQGIIVPNVISVMTGLDGVNVIMEPPHSSFWIQASPDMPLALKKRCVRAYQLLHARGMCQASVSLENILIGADGRVTINHFHRARGADKIEEIGLRAASRQDIRIEMRRLKYLLNFEDAREEEEEKHARCQRRHIANQDEFSKAQMDFRYAPNIDRGPREDRQNPPFETEQLQRMKATLRAYTPKRFVMPGQSAEELAKHVREFLSIVDNMDGDDDSYLNAPQPPLPFALPTPPLFPGASQLKRKNGPAASPPPATKRLRPDMPPPPLPGISNGATAGPGPSSRAASSSRSAVPPSRASRSSSRASGSSSRASSSRPCKKASSSPDVLTSLTAANVAQLPGSERIYVNPDDLVSTLPVVDGHTLEHRDDSPPPRRISFGSVSPGWRAGTPLTRSASAPEVRDLDKEEEREVERMLASESGEGPLLRIRRSLWDLLGRVL</sequence>
<name>A0A550CH99_9AGAR</name>
<feature type="compositionally biased region" description="Basic and acidic residues" evidence="1">
    <location>
        <begin position="515"/>
        <end position="524"/>
    </location>
</feature>
<dbReference type="AlphaFoldDB" id="A0A550CH99"/>
<dbReference type="SUPFAM" id="SSF56112">
    <property type="entry name" value="Protein kinase-like (PK-like)"/>
    <property type="match status" value="1"/>
</dbReference>
<dbReference type="EMBL" id="VDMD01000008">
    <property type="protein sequence ID" value="TRM64177.1"/>
    <property type="molecule type" value="Genomic_DNA"/>
</dbReference>
<dbReference type="OrthoDB" id="2687876at2759"/>
<evidence type="ECO:0000256" key="1">
    <source>
        <dbReference type="SAM" id="MobiDB-lite"/>
    </source>
</evidence>
<dbReference type="STRING" id="97359.A0A550CH99"/>